<sequence length="325" mass="37670">MTVHDLISLMGAKSTDPAISQLFETYGLGKPPKTVNANQGSKGFKDKQQNLSFTFKFDITNDRFYPPVSPKKDDYNFESHLSSVVLYSEDRKKTPDPKPAVFWEGFIHPLATYEDCLAFFSLEKNGKNILRKPVSDVAEVVLWLSQDKSRITDMELRLKEDREIFSRYDFNQTSQLNTIKQAYPLLVKWLFDNRYLVLPEDVYREPLSVDHAALVDFTGRYLKNHIWDTQVVDDPELVSFLFKIARSSTITLPGDKKINIYIKTLYIKVAGKAEQRQELYDNGTMDDVDALERSLWLDETQCKVFLQTLTDTFALFKQRVPEELF</sequence>
<comment type="caution">
    <text evidence="1">The sequence shown here is derived from an EMBL/GenBank/DDBJ whole genome shotgun (WGS) entry which is preliminary data.</text>
</comment>
<accession>A0A847SB09</accession>
<dbReference type="AlphaFoldDB" id="A0A847SB09"/>
<organism evidence="1 2">
    <name type="scientific">Chitinophaga varians</name>
    <dbReference type="NCBI Taxonomy" id="2202339"/>
    <lineage>
        <taxon>Bacteria</taxon>
        <taxon>Pseudomonadati</taxon>
        <taxon>Bacteroidota</taxon>
        <taxon>Chitinophagia</taxon>
        <taxon>Chitinophagales</taxon>
        <taxon>Chitinophagaceae</taxon>
        <taxon>Chitinophaga</taxon>
    </lineage>
</organism>
<protein>
    <submittedName>
        <fullName evidence="1">Uncharacterized protein</fullName>
    </submittedName>
</protein>
<dbReference type="EMBL" id="JABAIA010000004">
    <property type="protein sequence ID" value="NLR68881.1"/>
    <property type="molecule type" value="Genomic_DNA"/>
</dbReference>
<proteinExistence type="predicted"/>
<name>A0A847SB09_9BACT</name>
<evidence type="ECO:0000313" key="2">
    <source>
        <dbReference type="Proteomes" id="UP000570474"/>
    </source>
</evidence>
<dbReference type="Proteomes" id="UP000570474">
    <property type="component" value="Unassembled WGS sequence"/>
</dbReference>
<evidence type="ECO:0000313" key="1">
    <source>
        <dbReference type="EMBL" id="NLR68881.1"/>
    </source>
</evidence>
<reference evidence="1 2" key="1">
    <citation type="submission" date="2020-04" db="EMBL/GenBank/DDBJ databases">
        <authorList>
            <person name="Yin C."/>
        </authorList>
    </citation>
    <scope>NUCLEOTIDE SEQUENCE [LARGE SCALE GENOMIC DNA]</scope>
    <source>
        <strain evidence="1 2">Ae27</strain>
    </source>
</reference>
<gene>
    <name evidence="1" type="ORF">HGH92_31560</name>
</gene>
<dbReference type="RefSeq" id="WP_168874833.1">
    <property type="nucleotide sequence ID" value="NZ_JABAIA010000004.1"/>
</dbReference>
<keyword evidence="2" id="KW-1185">Reference proteome</keyword>